<sequence length="136" mass="13782">MAEIQPTPAGTTTTATTPAGTPAAAPGSAARVHDDHHAPTVARNARIGLWLFGVYLLLYGGFMALNAFYPRRMARPALAGVNLAVTYGLVLIVGAFVLALIYMFLVRARAGDAADGGNGDGNGNDGGAGAGTRGGR</sequence>
<dbReference type="AlphaFoldDB" id="A0A6J4MY35"/>
<gene>
    <name evidence="3" type="ORF">AVDCRST_MAG64-14</name>
</gene>
<feature type="compositionally biased region" description="Low complexity" evidence="1">
    <location>
        <begin position="1"/>
        <end position="30"/>
    </location>
</feature>
<dbReference type="InterPro" id="IPR007436">
    <property type="entry name" value="DUF485"/>
</dbReference>
<feature type="transmembrane region" description="Helical" evidence="2">
    <location>
        <begin position="47"/>
        <end position="69"/>
    </location>
</feature>
<feature type="transmembrane region" description="Helical" evidence="2">
    <location>
        <begin position="81"/>
        <end position="105"/>
    </location>
</feature>
<dbReference type="Pfam" id="PF04341">
    <property type="entry name" value="DUF485"/>
    <property type="match status" value="1"/>
</dbReference>
<evidence type="ECO:0008006" key="4">
    <source>
        <dbReference type="Google" id="ProtNLM"/>
    </source>
</evidence>
<protein>
    <recommendedName>
        <fullName evidence="4">DUF485 domain-containing protein</fullName>
    </recommendedName>
</protein>
<feature type="region of interest" description="Disordered" evidence="1">
    <location>
        <begin position="1"/>
        <end position="35"/>
    </location>
</feature>
<organism evidence="3">
    <name type="scientific">uncultured Phycisphaerae bacterium</name>
    <dbReference type="NCBI Taxonomy" id="904963"/>
    <lineage>
        <taxon>Bacteria</taxon>
        <taxon>Pseudomonadati</taxon>
        <taxon>Planctomycetota</taxon>
        <taxon>Phycisphaerae</taxon>
        <taxon>environmental samples</taxon>
    </lineage>
</organism>
<evidence type="ECO:0000256" key="1">
    <source>
        <dbReference type="SAM" id="MobiDB-lite"/>
    </source>
</evidence>
<evidence type="ECO:0000256" key="2">
    <source>
        <dbReference type="SAM" id="Phobius"/>
    </source>
</evidence>
<feature type="region of interest" description="Disordered" evidence="1">
    <location>
        <begin position="115"/>
        <end position="136"/>
    </location>
</feature>
<keyword evidence="2" id="KW-0812">Transmembrane</keyword>
<keyword evidence="2" id="KW-0472">Membrane</keyword>
<evidence type="ECO:0000313" key="3">
    <source>
        <dbReference type="EMBL" id="CAA9372126.1"/>
    </source>
</evidence>
<keyword evidence="2" id="KW-1133">Transmembrane helix</keyword>
<dbReference type="EMBL" id="CADCUQ010000006">
    <property type="protein sequence ID" value="CAA9372126.1"/>
    <property type="molecule type" value="Genomic_DNA"/>
</dbReference>
<reference evidence="3" key="1">
    <citation type="submission" date="2020-02" db="EMBL/GenBank/DDBJ databases">
        <authorList>
            <person name="Meier V. D."/>
        </authorList>
    </citation>
    <scope>NUCLEOTIDE SEQUENCE</scope>
    <source>
        <strain evidence="3">AVDCRST_MAG64</strain>
    </source>
</reference>
<accession>A0A6J4MY35</accession>
<name>A0A6J4MY35_9BACT</name>
<proteinExistence type="predicted"/>